<dbReference type="GO" id="GO:0004401">
    <property type="term" value="F:histidinol-phosphatase activity"/>
    <property type="evidence" value="ECO:0007669"/>
    <property type="project" value="UniProtKB-EC"/>
</dbReference>
<evidence type="ECO:0000313" key="11">
    <source>
        <dbReference type="EMBL" id="KDN95315.1"/>
    </source>
</evidence>
<dbReference type="PANTHER" id="PTHR43344">
    <property type="entry name" value="PHOSPHOSERINE PHOSPHATASE"/>
    <property type="match status" value="1"/>
</dbReference>
<dbReference type="InterPro" id="IPR050582">
    <property type="entry name" value="HAD-like_SerB"/>
</dbReference>
<dbReference type="STRING" id="28885.EI16_03160"/>
<evidence type="ECO:0000256" key="10">
    <source>
        <dbReference type="ARBA" id="ARBA00053547"/>
    </source>
</evidence>
<reference evidence="11 12" key="1">
    <citation type="submission" date="2014-04" db="EMBL/GenBank/DDBJ databases">
        <title>Draft genome sequence of Hydrogenovibrio marinus MH-110, a model organism for aerobic H2 metabolism.</title>
        <authorList>
            <person name="Cha H.J."/>
            <person name="Jo B.H."/>
            <person name="Hwang B.H."/>
        </authorList>
    </citation>
    <scope>NUCLEOTIDE SEQUENCE [LARGE SCALE GENOMIC DNA]</scope>
    <source>
        <strain evidence="11 12">MH-110</strain>
    </source>
</reference>
<evidence type="ECO:0000256" key="3">
    <source>
        <dbReference type="ARBA" id="ARBA00013085"/>
    </source>
</evidence>
<keyword evidence="12" id="KW-1185">Reference proteome</keyword>
<comment type="caution">
    <text evidence="11">The sequence shown here is derived from an EMBL/GenBank/DDBJ whole genome shotgun (WGS) entry which is preliminary data.</text>
</comment>
<gene>
    <name evidence="11" type="ORF">EI16_03160</name>
</gene>
<keyword evidence="7" id="KW-0460">Magnesium</keyword>
<dbReference type="SUPFAM" id="SSF56784">
    <property type="entry name" value="HAD-like"/>
    <property type="match status" value="1"/>
</dbReference>
<dbReference type="RefSeq" id="WP_029909304.1">
    <property type="nucleotide sequence ID" value="NZ_AP020335.1"/>
</dbReference>
<name>A0A066ZYY2_HYDMR</name>
<evidence type="ECO:0000256" key="8">
    <source>
        <dbReference type="ARBA" id="ARBA00033209"/>
    </source>
</evidence>
<keyword evidence="6" id="KW-0378">Hydrolase</keyword>
<dbReference type="FunFam" id="3.40.50.1000:FF:000025">
    <property type="entry name" value="HAD hydrolase, family IB"/>
    <property type="match status" value="1"/>
</dbReference>
<dbReference type="EC" id="3.1.3.15" evidence="3"/>
<accession>A0A066ZYY2</accession>
<evidence type="ECO:0000256" key="6">
    <source>
        <dbReference type="ARBA" id="ARBA00022801"/>
    </source>
</evidence>
<comment type="similarity">
    <text evidence="2">Belongs to the HAD-like hydrolase superfamily. SerB family.</text>
</comment>
<evidence type="ECO:0000256" key="9">
    <source>
        <dbReference type="ARBA" id="ARBA00052092"/>
    </source>
</evidence>
<evidence type="ECO:0000256" key="4">
    <source>
        <dbReference type="ARBA" id="ARBA00021697"/>
    </source>
</evidence>
<dbReference type="CDD" id="cd02612">
    <property type="entry name" value="HAD_PGPPase"/>
    <property type="match status" value="1"/>
</dbReference>
<evidence type="ECO:0000256" key="1">
    <source>
        <dbReference type="ARBA" id="ARBA00004970"/>
    </source>
</evidence>
<evidence type="ECO:0000256" key="2">
    <source>
        <dbReference type="ARBA" id="ARBA00009184"/>
    </source>
</evidence>
<evidence type="ECO:0000256" key="7">
    <source>
        <dbReference type="ARBA" id="ARBA00022842"/>
    </source>
</evidence>
<sequence>MALAIFDLDNTLISGDSDYLWGKFLIKQGLVDAENFEQQNEQFYEDYKKGSLDIMAYQRFSLAPIANRPMEELDAWHRQFMEDFIQPIYLEKAQALVNSHRDKGDTLLVITATNSFVTRPIAKLYGIENLLGTDPEVKDGVFTGEVDGIPTFQHGKVERLNMWLKETGENLENSHFYSDSHNDIPLLEEVSFPIVVDADEQLLAHAQKKDWPIISLR</sequence>
<dbReference type="InterPro" id="IPR036412">
    <property type="entry name" value="HAD-like_sf"/>
</dbReference>
<dbReference type="NCBIfam" id="TIGR01490">
    <property type="entry name" value="HAD-SF-IB-hyp1"/>
    <property type="match status" value="1"/>
</dbReference>
<dbReference type="Pfam" id="PF12710">
    <property type="entry name" value="HAD"/>
    <property type="match status" value="1"/>
</dbReference>
<comment type="catalytic activity">
    <reaction evidence="9">
        <text>L-histidinol phosphate + H2O = L-histidinol + phosphate</text>
        <dbReference type="Rhea" id="RHEA:14465"/>
        <dbReference type="ChEBI" id="CHEBI:15377"/>
        <dbReference type="ChEBI" id="CHEBI:43474"/>
        <dbReference type="ChEBI" id="CHEBI:57699"/>
        <dbReference type="ChEBI" id="CHEBI:57980"/>
        <dbReference type="EC" id="3.1.3.15"/>
    </reaction>
    <physiologicalReaction direction="left-to-right" evidence="9">
        <dbReference type="Rhea" id="RHEA:14466"/>
    </physiologicalReaction>
</comment>
<dbReference type="EMBL" id="JMIU01000001">
    <property type="protein sequence ID" value="KDN95315.1"/>
    <property type="molecule type" value="Genomic_DNA"/>
</dbReference>
<dbReference type="PANTHER" id="PTHR43344:SF13">
    <property type="entry name" value="PHOSPHATASE RV3661-RELATED"/>
    <property type="match status" value="1"/>
</dbReference>
<dbReference type="AlphaFoldDB" id="A0A066ZYY2"/>
<dbReference type="InterPro" id="IPR023214">
    <property type="entry name" value="HAD_sf"/>
</dbReference>
<comment type="pathway">
    <text evidence="1">Amino-acid biosynthesis; L-histidine biosynthesis; L-histidine from 5-phospho-alpha-D-ribose 1-diphosphate: step 8/9.</text>
</comment>
<organism evidence="11 12">
    <name type="scientific">Hydrogenovibrio marinus</name>
    <dbReference type="NCBI Taxonomy" id="28885"/>
    <lineage>
        <taxon>Bacteria</taxon>
        <taxon>Pseudomonadati</taxon>
        <taxon>Pseudomonadota</taxon>
        <taxon>Gammaproteobacteria</taxon>
        <taxon>Thiotrichales</taxon>
        <taxon>Piscirickettsiaceae</taxon>
        <taxon>Hydrogenovibrio</taxon>
    </lineage>
</organism>
<evidence type="ECO:0000256" key="5">
    <source>
        <dbReference type="ARBA" id="ARBA00022723"/>
    </source>
</evidence>
<dbReference type="Proteomes" id="UP000027341">
    <property type="component" value="Unassembled WGS sequence"/>
</dbReference>
<comment type="function">
    <text evidence="10">Catalyzes the dephosphorylation of histidinol-phosphate to histidinol, the direct precursor of histidine.</text>
</comment>
<dbReference type="NCBIfam" id="TIGR01488">
    <property type="entry name" value="HAD-SF-IB"/>
    <property type="match status" value="1"/>
</dbReference>
<evidence type="ECO:0000313" key="12">
    <source>
        <dbReference type="Proteomes" id="UP000027341"/>
    </source>
</evidence>
<protein>
    <recommendedName>
        <fullName evidence="4">Histidinol-phosphatase</fullName>
        <ecNumber evidence="3">3.1.3.15</ecNumber>
    </recommendedName>
    <alternativeName>
        <fullName evidence="8">Histidinol-phosphate phosphatase</fullName>
    </alternativeName>
</protein>
<dbReference type="Gene3D" id="3.40.50.1000">
    <property type="entry name" value="HAD superfamily/HAD-like"/>
    <property type="match status" value="1"/>
</dbReference>
<dbReference type="GO" id="GO:0046872">
    <property type="term" value="F:metal ion binding"/>
    <property type="evidence" value="ECO:0007669"/>
    <property type="project" value="UniProtKB-KW"/>
</dbReference>
<dbReference type="InterPro" id="IPR006385">
    <property type="entry name" value="HAD_hydro_SerB1"/>
</dbReference>
<dbReference type="Gene3D" id="1.20.1440.100">
    <property type="entry name" value="SG protein - dephosphorylation function"/>
    <property type="match status" value="1"/>
</dbReference>
<proteinExistence type="inferred from homology"/>
<keyword evidence="5" id="KW-0479">Metal-binding</keyword>